<dbReference type="GO" id="GO:0000976">
    <property type="term" value="F:transcription cis-regulatory region binding"/>
    <property type="evidence" value="ECO:0007669"/>
    <property type="project" value="TreeGrafter"/>
</dbReference>
<dbReference type="SUPFAM" id="SSF47413">
    <property type="entry name" value="lambda repressor-like DNA-binding domains"/>
    <property type="match status" value="1"/>
</dbReference>
<evidence type="ECO:0000259" key="4">
    <source>
        <dbReference type="PROSITE" id="PS50932"/>
    </source>
</evidence>
<dbReference type="CDD" id="cd01392">
    <property type="entry name" value="HTH_LacI"/>
    <property type="match status" value="1"/>
</dbReference>
<dbReference type="AlphaFoldDB" id="A0A1H5HLS9"/>
<keyword evidence="6" id="KW-1185">Reference proteome</keyword>
<dbReference type="InterPro" id="IPR010982">
    <property type="entry name" value="Lambda_DNA-bd_dom_sf"/>
</dbReference>
<protein>
    <submittedName>
        <fullName evidence="5">DNA-binding transcriptional regulator, LacI/PurR family</fullName>
    </submittedName>
</protein>
<evidence type="ECO:0000313" key="6">
    <source>
        <dbReference type="Proteomes" id="UP000181980"/>
    </source>
</evidence>
<evidence type="ECO:0000256" key="2">
    <source>
        <dbReference type="ARBA" id="ARBA00023125"/>
    </source>
</evidence>
<keyword evidence="2 5" id="KW-0238">DNA-binding</keyword>
<gene>
    <name evidence="5" type="ORF">SAMN04488561_0889</name>
</gene>
<dbReference type="PROSITE" id="PS50932">
    <property type="entry name" value="HTH_LACI_2"/>
    <property type="match status" value="1"/>
</dbReference>
<keyword evidence="1" id="KW-0805">Transcription regulation</keyword>
<dbReference type="SUPFAM" id="SSF53822">
    <property type="entry name" value="Periplasmic binding protein-like I"/>
    <property type="match status" value="1"/>
</dbReference>
<dbReference type="EMBL" id="FNUC01000003">
    <property type="protein sequence ID" value="SEE28765.1"/>
    <property type="molecule type" value="Genomic_DNA"/>
</dbReference>
<dbReference type="InterPro" id="IPR046335">
    <property type="entry name" value="LacI/GalR-like_sensor"/>
</dbReference>
<dbReference type="Pfam" id="PF13377">
    <property type="entry name" value="Peripla_BP_3"/>
    <property type="match status" value="1"/>
</dbReference>
<evidence type="ECO:0000256" key="1">
    <source>
        <dbReference type="ARBA" id="ARBA00023015"/>
    </source>
</evidence>
<dbReference type="Pfam" id="PF00356">
    <property type="entry name" value="LacI"/>
    <property type="match status" value="1"/>
</dbReference>
<dbReference type="OrthoDB" id="9785139at2"/>
<dbReference type="InterPro" id="IPR000843">
    <property type="entry name" value="HTH_LacI"/>
</dbReference>
<dbReference type="InterPro" id="IPR028082">
    <property type="entry name" value="Peripla_BP_I"/>
</dbReference>
<accession>A0A1H5HLS9</accession>
<evidence type="ECO:0000313" key="5">
    <source>
        <dbReference type="EMBL" id="SEE28765.1"/>
    </source>
</evidence>
<name>A0A1H5HLS9_9ACTN</name>
<dbReference type="Proteomes" id="UP000181980">
    <property type="component" value="Unassembled WGS sequence"/>
</dbReference>
<dbReference type="Gene3D" id="1.10.260.40">
    <property type="entry name" value="lambda repressor-like DNA-binding domains"/>
    <property type="match status" value="1"/>
</dbReference>
<dbReference type="SMART" id="SM00354">
    <property type="entry name" value="HTH_LACI"/>
    <property type="match status" value="1"/>
</dbReference>
<dbReference type="Gene3D" id="3.40.50.2300">
    <property type="match status" value="2"/>
</dbReference>
<feature type="domain" description="HTH lacI-type" evidence="4">
    <location>
        <begin position="10"/>
        <end position="64"/>
    </location>
</feature>
<dbReference type="PANTHER" id="PTHR30146:SF109">
    <property type="entry name" value="HTH-TYPE TRANSCRIPTIONAL REGULATOR GALS"/>
    <property type="match status" value="1"/>
</dbReference>
<organism evidence="5 6">
    <name type="scientific">Jiangella alba</name>
    <dbReference type="NCBI Taxonomy" id="561176"/>
    <lineage>
        <taxon>Bacteria</taxon>
        <taxon>Bacillati</taxon>
        <taxon>Actinomycetota</taxon>
        <taxon>Actinomycetes</taxon>
        <taxon>Jiangellales</taxon>
        <taxon>Jiangellaceae</taxon>
        <taxon>Jiangella</taxon>
    </lineage>
</organism>
<proteinExistence type="predicted"/>
<dbReference type="GO" id="GO:0003700">
    <property type="term" value="F:DNA-binding transcription factor activity"/>
    <property type="evidence" value="ECO:0007669"/>
    <property type="project" value="TreeGrafter"/>
</dbReference>
<evidence type="ECO:0000256" key="3">
    <source>
        <dbReference type="ARBA" id="ARBA00023163"/>
    </source>
</evidence>
<dbReference type="RefSeq" id="WP_069110328.1">
    <property type="nucleotide sequence ID" value="NZ_FNUC01000003.1"/>
</dbReference>
<reference evidence="6" key="1">
    <citation type="submission" date="2016-10" db="EMBL/GenBank/DDBJ databases">
        <authorList>
            <person name="Varghese N."/>
            <person name="Submissions S."/>
        </authorList>
    </citation>
    <scope>NUCLEOTIDE SEQUENCE [LARGE SCALE GENOMIC DNA]</scope>
    <source>
        <strain evidence="6">DSM 45237</strain>
    </source>
</reference>
<dbReference type="STRING" id="561176.SAMN04488561_0889"/>
<dbReference type="CDD" id="cd01574">
    <property type="entry name" value="PBP1_LacI"/>
    <property type="match status" value="1"/>
</dbReference>
<keyword evidence="3" id="KW-0804">Transcription</keyword>
<sequence>MSAGNSDDKPNLRSIASLAGVSHMTVSRVLNDHPNIRPETREKVLRVVEELNYQRNSAARALATRKSRRIGVIVDRPVEIGPDSTLRAVEHAAREAGYSVSSVAASPDDDGVRPREAVAYLTAHGIDALCVIAPRASSVDVLRELTEGLPTLIVKADDDPNFLTASVDQRLGATLAVQHLMDLGHREIVHVAGPLDWLDARARERGWHAHLKKAGLHIPPAFVGDWSADSGYEFAVAFDELPPFTAIFAANDQMALGILHGFRDRGIRVPEDVSVVGFDDLPVSRHFLPTLTTVRQDFHALGTLALEILVAALEGGSTERRSRIAPELIVRESTAGPRGM</sequence>
<dbReference type="PANTHER" id="PTHR30146">
    <property type="entry name" value="LACI-RELATED TRANSCRIPTIONAL REPRESSOR"/>
    <property type="match status" value="1"/>
</dbReference>